<dbReference type="Gene3D" id="2.120.10.30">
    <property type="entry name" value="TolB, C-terminal domain"/>
    <property type="match status" value="1"/>
</dbReference>
<evidence type="ECO:0000256" key="1">
    <source>
        <dbReference type="SAM" id="SignalP"/>
    </source>
</evidence>
<evidence type="ECO:0000313" key="2">
    <source>
        <dbReference type="EMBL" id="PKR81239.1"/>
    </source>
</evidence>
<dbReference type="InterPro" id="IPR011042">
    <property type="entry name" value="6-blade_b-propeller_TolB-like"/>
</dbReference>
<dbReference type="AlphaFoldDB" id="A0A2I0R3W7"/>
<organism evidence="2 3">
    <name type="scientific">Brumimicrobium salinarum</name>
    <dbReference type="NCBI Taxonomy" id="2058658"/>
    <lineage>
        <taxon>Bacteria</taxon>
        <taxon>Pseudomonadati</taxon>
        <taxon>Bacteroidota</taxon>
        <taxon>Flavobacteriia</taxon>
        <taxon>Flavobacteriales</taxon>
        <taxon>Crocinitomicaceae</taxon>
        <taxon>Brumimicrobium</taxon>
    </lineage>
</organism>
<name>A0A2I0R3W7_9FLAO</name>
<dbReference type="SUPFAM" id="SSF48452">
    <property type="entry name" value="TPR-like"/>
    <property type="match status" value="1"/>
</dbReference>
<evidence type="ECO:0000313" key="3">
    <source>
        <dbReference type="Proteomes" id="UP000236654"/>
    </source>
</evidence>
<dbReference type="InterPro" id="IPR011659">
    <property type="entry name" value="WD40"/>
</dbReference>
<gene>
    <name evidence="2" type="ORF">CW751_06540</name>
</gene>
<sequence>MKSTFTLFSLIFLMSNISLGAHSNINPLPTDSSSSIIDRTAALYLVEEGKKAFNEGRTRDALRRFREAYVRDKYSYRAAYWIGEAHYNLDNYGYALKYAKIAESLSEATDGDVFYLIGKAYHRQNYLDSARWNYELAEIQLSTAKKNAYNLKQNLDEIDYAIKHKDAENKFDRILLNDNVNSGYDDYSTVLSDDGKELFYVSRRPDTKGGNLNPGDQRYFEDIYLSKWDDEIGDWGTPSNDLKRLNSEGFDAISHLSPDGNTAYLTVNTSILDVKKKTRSSDICVSERTKEDRWSTPRPIKNKSINTSFFDGAPTLTADGNTMYFVSDRDGKKSKSDIYVVYKDGRSWGEAKKLPMTVNTTGNETTPFITPDNRYLFFSSDSRKGFGGYDVYVTENIGDTWTDPVNLGPNFNTVNNDIFFKYYPKFKQAMISTYRLQGNKASMDVFKILIDGWEIP</sequence>
<protein>
    <submittedName>
        <fullName evidence="2">Uncharacterized protein</fullName>
    </submittedName>
</protein>
<feature type="signal peptide" evidence="1">
    <location>
        <begin position="1"/>
        <end position="20"/>
    </location>
</feature>
<accession>A0A2I0R3W7</accession>
<keyword evidence="3" id="KW-1185">Reference proteome</keyword>
<dbReference type="Gene3D" id="1.25.40.10">
    <property type="entry name" value="Tetratricopeptide repeat domain"/>
    <property type="match status" value="1"/>
</dbReference>
<dbReference type="CDD" id="cd15482">
    <property type="entry name" value="Sialidase_non-viral"/>
    <property type="match status" value="1"/>
</dbReference>
<dbReference type="OrthoDB" id="9809364at2"/>
<feature type="chain" id="PRO_5014140349" evidence="1">
    <location>
        <begin position="21"/>
        <end position="456"/>
    </location>
</feature>
<reference evidence="2 3" key="1">
    <citation type="submission" date="2017-12" db="EMBL/GenBank/DDBJ databases">
        <title>The draft genome sequence of Brumimicrobium saltpan LHR20.</title>
        <authorList>
            <person name="Do Z.-J."/>
            <person name="Luo H.-R."/>
        </authorList>
    </citation>
    <scope>NUCLEOTIDE SEQUENCE [LARGE SCALE GENOMIC DNA]</scope>
    <source>
        <strain evidence="2 3">LHR20</strain>
    </source>
</reference>
<dbReference type="SUPFAM" id="SSF82171">
    <property type="entry name" value="DPP6 N-terminal domain-like"/>
    <property type="match status" value="1"/>
</dbReference>
<comment type="caution">
    <text evidence="2">The sequence shown here is derived from an EMBL/GenBank/DDBJ whole genome shotgun (WGS) entry which is preliminary data.</text>
</comment>
<dbReference type="InterPro" id="IPR011990">
    <property type="entry name" value="TPR-like_helical_dom_sf"/>
</dbReference>
<dbReference type="Pfam" id="PF07676">
    <property type="entry name" value="PD40"/>
    <property type="match status" value="3"/>
</dbReference>
<proteinExistence type="predicted"/>
<keyword evidence="1" id="KW-0732">Signal</keyword>
<dbReference type="EMBL" id="PJNI01000005">
    <property type="protein sequence ID" value="PKR81239.1"/>
    <property type="molecule type" value="Genomic_DNA"/>
</dbReference>
<dbReference type="Proteomes" id="UP000236654">
    <property type="component" value="Unassembled WGS sequence"/>
</dbReference>